<proteinExistence type="inferred from homology"/>
<dbReference type="Pfam" id="PF04542">
    <property type="entry name" value="Sigma70_r2"/>
    <property type="match status" value="1"/>
</dbReference>
<evidence type="ECO:0000313" key="8">
    <source>
        <dbReference type="Proteomes" id="UP001319080"/>
    </source>
</evidence>
<accession>A0AAP2DZQ6</accession>
<protein>
    <submittedName>
        <fullName evidence="7">RNA polymerase sigma-70 factor</fullName>
    </submittedName>
</protein>
<dbReference type="GO" id="GO:0016987">
    <property type="term" value="F:sigma factor activity"/>
    <property type="evidence" value="ECO:0007669"/>
    <property type="project" value="UniProtKB-KW"/>
</dbReference>
<dbReference type="InterPro" id="IPR039425">
    <property type="entry name" value="RNA_pol_sigma-70-like"/>
</dbReference>
<dbReference type="NCBIfam" id="TIGR02985">
    <property type="entry name" value="Sig70_bacteroi1"/>
    <property type="match status" value="1"/>
</dbReference>
<feature type="domain" description="RNA polymerase sigma factor 70 region 4 type 2" evidence="6">
    <location>
        <begin position="122"/>
        <end position="174"/>
    </location>
</feature>
<reference evidence="7 8" key="1">
    <citation type="submission" date="2021-05" db="EMBL/GenBank/DDBJ databases">
        <title>A Polyphasic approach of four new species of the genus Ohtaekwangia: Ohtaekwangia histidinii sp. nov., Ohtaekwangia cretensis sp. nov., Ohtaekwangia indiensis sp. nov., Ohtaekwangia reichenbachii sp. nov. from diverse environment.</title>
        <authorList>
            <person name="Octaviana S."/>
        </authorList>
    </citation>
    <scope>NUCLEOTIDE SEQUENCE [LARGE SCALE GENOMIC DNA]</scope>
    <source>
        <strain evidence="7 8">PWU5</strain>
    </source>
</reference>
<evidence type="ECO:0000313" key="7">
    <source>
        <dbReference type="EMBL" id="MBT1709037.1"/>
    </source>
</evidence>
<comment type="caution">
    <text evidence="7">The sequence shown here is derived from an EMBL/GenBank/DDBJ whole genome shotgun (WGS) entry which is preliminary data.</text>
</comment>
<dbReference type="InterPro" id="IPR013325">
    <property type="entry name" value="RNA_pol_sigma_r2"/>
</dbReference>
<dbReference type="InterPro" id="IPR013324">
    <property type="entry name" value="RNA_pol_sigma_r3/r4-like"/>
</dbReference>
<dbReference type="NCBIfam" id="TIGR02937">
    <property type="entry name" value="sigma70-ECF"/>
    <property type="match status" value="1"/>
</dbReference>
<evidence type="ECO:0000256" key="1">
    <source>
        <dbReference type="ARBA" id="ARBA00010641"/>
    </source>
</evidence>
<dbReference type="InterPro" id="IPR014284">
    <property type="entry name" value="RNA_pol_sigma-70_dom"/>
</dbReference>
<dbReference type="Pfam" id="PF08281">
    <property type="entry name" value="Sigma70_r4_2"/>
    <property type="match status" value="1"/>
</dbReference>
<dbReference type="InterPro" id="IPR036388">
    <property type="entry name" value="WH-like_DNA-bd_sf"/>
</dbReference>
<dbReference type="Gene3D" id="1.10.1740.10">
    <property type="match status" value="1"/>
</dbReference>
<dbReference type="EMBL" id="JAHESE010000010">
    <property type="protein sequence ID" value="MBT1709037.1"/>
    <property type="molecule type" value="Genomic_DNA"/>
</dbReference>
<dbReference type="AlphaFoldDB" id="A0AAP2DZQ6"/>
<dbReference type="RefSeq" id="WP_254084619.1">
    <property type="nucleotide sequence ID" value="NZ_JAHESE010000010.1"/>
</dbReference>
<dbReference type="PANTHER" id="PTHR43133:SF46">
    <property type="entry name" value="RNA POLYMERASE SIGMA-70 FACTOR ECF SUBFAMILY"/>
    <property type="match status" value="1"/>
</dbReference>
<evidence type="ECO:0000256" key="4">
    <source>
        <dbReference type="ARBA" id="ARBA00023163"/>
    </source>
</evidence>
<evidence type="ECO:0000256" key="3">
    <source>
        <dbReference type="ARBA" id="ARBA00023082"/>
    </source>
</evidence>
<keyword evidence="8" id="KW-1185">Reference proteome</keyword>
<evidence type="ECO:0000256" key="2">
    <source>
        <dbReference type="ARBA" id="ARBA00023015"/>
    </source>
</evidence>
<dbReference type="SUPFAM" id="SSF88946">
    <property type="entry name" value="Sigma2 domain of RNA polymerase sigma factors"/>
    <property type="match status" value="1"/>
</dbReference>
<organism evidence="7 8">
    <name type="scientific">Dawidia cretensis</name>
    <dbReference type="NCBI Taxonomy" id="2782350"/>
    <lineage>
        <taxon>Bacteria</taxon>
        <taxon>Pseudomonadati</taxon>
        <taxon>Bacteroidota</taxon>
        <taxon>Cytophagia</taxon>
        <taxon>Cytophagales</taxon>
        <taxon>Chryseotaleaceae</taxon>
        <taxon>Dawidia</taxon>
    </lineage>
</organism>
<dbReference type="InterPro" id="IPR014327">
    <property type="entry name" value="RNA_pol_sigma70_bacteroid"/>
</dbReference>
<keyword evidence="4" id="KW-0804">Transcription</keyword>
<feature type="domain" description="RNA polymerase sigma-70 region 2" evidence="5">
    <location>
        <begin position="26"/>
        <end position="90"/>
    </location>
</feature>
<dbReference type="InterPro" id="IPR007627">
    <property type="entry name" value="RNA_pol_sigma70_r2"/>
</dbReference>
<dbReference type="GO" id="GO:0003677">
    <property type="term" value="F:DNA binding"/>
    <property type="evidence" value="ECO:0007669"/>
    <property type="project" value="InterPro"/>
</dbReference>
<comment type="similarity">
    <text evidence="1">Belongs to the sigma-70 factor family. ECF subfamily.</text>
</comment>
<dbReference type="GO" id="GO:0006352">
    <property type="term" value="P:DNA-templated transcription initiation"/>
    <property type="evidence" value="ECO:0007669"/>
    <property type="project" value="InterPro"/>
</dbReference>
<dbReference type="SUPFAM" id="SSF88659">
    <property type="entry name" value="Sigma3 and sigma4 domains of RNA polymerase sigma factors"/>
    <property type="match status" value="1"/>
</dbReference>
<evidence type="ECO:0000259" key="6">
    <source>
        <dbReference type="Pfam" id="PF08281"/>
    </source>
</evidence>
<dbReference type="InterPro" id="IPR013249">
    <property type="entry name" value="RNA_pol_sigma70_r4_t2"/>
</dbReference>
<name>A0AAP2DZQ6_9BACT</name>
<gene>
    <name evidence="7" type="ORF">KK062_12420</name>
</gene>
<sequence length="192" mass="22757">MDYSLLPDEALIGLMKHEEKGAFRVLYERYWKEVLLVAYRKTGTKEIAEELTQNLFLNLWERRATVEIQHVRAWLFTAIKFSIINHYKSQIVHEKFVSYVQHTASDHAHTTEQTTIHHDLSQAIDKGIALLPEKTQQVFKLSRFENRSIKEIARDLNISEKAVEYHITQSLKRMRVHLKDYLIYGFLLIYLL</sequence>
<dbReference type="PANTHER" id="PTHR43133">
    <property type="entry name" value="RNA POLYMERASE ECF-TYPE SIGMA FACTO"/>
    <property type="match status" value="1"/>
</dbReference>
<keyword evidence="2" id="KW-0805">Transcription regulation</keyword>
<keyword evidence="3" id="KW-0731">Sigma factor</keyword>
<evidence type="ECO:0000259" key="5">
    <source>
        <dbReference type="Pfam" id="PF04542"/>
    </source>
</evidence>
<dbReference type="Gene3D" id="1.10.10.10">
    <property type="entry name" value="Winged helix-like DNA-binding domain superfamily/Winged helix DNA-binding domain"/>
    <property type="match status" value="1"/>
</dbReference>
<dbReference type="Proteomes" id="UP001319080">
    <property type="component" value="Unassembled WGS sequence"/>
</dbReference>